<evidence type="ECO:0000313" key="1">
    <source>
        <dbReference type="EMBL" id="GBN46212.1"/>
    </source>
</evidence>
<evidence type="ECO:0000313" key="2">
    <source>
        <dbReference type="Proteomes" id="UP000499080"/>
    </source>
</evidence>
<dbReference type="Proteomes" id="UP000499080">
    <property type="component" value="Unassembled WGS sequence"/>
</dbReference>
<comment type="caution">
    <text evidence="1">The sequence shown here is derived from an EMBL/GenBank/DDBJ whole genome shotgun (WGS) entry which is preliminary data.</text>
</comment>
<organism evidence="1 2">
    <name type="scientific">Araneus ventricosus</name>
    <name type="common">Orbweaver spider</name>
    <name type="synonym">Epeira ventricosa</name>
    <dbReference type="NCBI Taxonomy" id="182803"/>
    <lineage>
        <taxon>Eukaryota</taxon>
        <taxon>Metazoa</taxon>
        <taxon>Ecdysozoa</taxon>
        <taxon>Arthropoda</taxon>
        <taxon>Chelicerata</taxon>
        <taxon>Arachnida</taxon>
        <taxon>Araneae</taxon>
        <taxon>Araneomorphae</taxon>
        <taxon>Entelegynae</taxon>
        <taxon>Araneoidea</taxon>
        <taxon>Araneidae</taxon>
        <taxon>Araneus</taxon>
    </lineage>
</organism>
<dbReference type="AlphaFoldDB" id="A0A4Y2P577"/>
<proteinExistence type="predicted"/>
<reference evidence="1 2" key="1">
    <citation type="journal article" date="2019" name="Sci. Rep.">
        <title>Orb-weaving spider Araneus ventricosus genome elucidates the spidroin gene catalogue.</title>
        <authorList>
            <person name="Kono N."/>
            <person name="Nakamura H."/>
            <person name="Ohtoshi R."/>
            <person name="Moran D.A.P."/>
            <person name="Shinohara A."/>
            <person name="Yoshida Y."/>
            <person name="Fujiwara M."/>
            <person name="Mori M."/>
            <person name="Tomita M."/>
            <person name="Arakawa K."/>
        </authorList>
    </citation>
    <scope>NUCLEOTIDE SEQUENCE [LARGE SCALE GENOMIC DNA]</scope>
</reference>
<name>A0A4Y2P577_ARAVE</name>
<dbReference type="EMBL" id="BGPR01010448">
    <property type="protein sequence ID" value="GBN46212.1"/>
    <property type="molecule type" value="Genomic_DNA"/>
</dbReference>
<gene>
    <name evidence="1" type="ORF">AVEN_109251_1</name>
</gene>
<accession>A0A4Y2P577</accession>
<protein>
    <submittedName>
        <fullName evidence="1">Uncharacterized protein</fullName>
    </submittedName>
</protein>
<keyword evidence="2" id="KW-1185">Reference proteome</keyword>
<sequence length="226" mass="26096">MRSFALITSNTKSGRLSRSSYTKATLKQMLRSGLNHVALCADIEPLITKRESEGPLGDCNKLFVLGPRRCGIRNNRRTKYGQEENEQLQLVPSTLSTRRISFNPKTQFREGPDLSVITPAEDRFLALNVRRKKTTNVPQLVHFATTGREYWLQRCEDMITIKDCMQEDHLHIINPSLSMIEKFPFTLGKRTRYLDQTAMGFCTLHREYIYSVLSRVNLNHSPEYPE</sequence>